<name>A0A6A6IVQ8_9PLEO</name>
<accession>A0A6A6IVQ8</accession>
<organism evidence="1 2">
    <name type="scientific">Trematosphaeria pertusa</name>
    <dbReference type="NCBI Taxonomy" id="390896"/>
    <lineage>
        <taxon>Eukaryota</taxon>
        <taxon>Fungi</taxon>
        <taxon>Dikarya</taxon>
        <taxon>Ascomycota</taxon>
        <taxon>Pezizomycotina</taxon>
        <taxon>Dothideomycetes</taxon>
        <taxon>Pleosporomycetidae</taxon>
        <taxon>Pleosporales</taxon>
        <taxon>Massarineae</taxon>
        <taxon>Trematosphaeriaceae</taxon>
        <taxon>Trematosphaeria</taxon>
    </lineage>
</organism>
<evidence type="ECO:0000313" key="2">
    <source>
        <dbReference type="Proteomes" id="UP000800094"/>
    </source>
</evidence>
<sequence length="181" mass="19979">MRSAALAFSSPECPKTIMITRHGGIWDSQNSAETYFVPSFHIKKKTLGNTAMPPRWSGSSHFILICVLPLRPSPSPLSEEQTHSKVTNMESLASGLDISRSLPLILILSFPSSFPPSRLGGVPFRDSKWVWNPRMCASQTGRARVRVLPLMGWVAVAVWQVRHGFKTKTTQTLEMETAGGS</sequence>
<gene>
    <name evidence="1" type="ORF">BU26DRAFT_219801</name>
</gene>
<dbReference type="AlphaFoldDB" id="A0A6A6IVQ8"/>
<keyword evidence="2" id="KW-1185">Reference proteome</keyword>
<dbReference type="GeneID" id="54574070"/>
<dbReference type="Proteomes" id="UP000800094">
    <property type="component" value="Unassembled WGS sequence"/>
</dbReference>
<reference evidence="1" key="1">
    <citation type="journal article" date="2020" name="Stud. Mycol.">
        <title>101 Dothideomycetes genomes: a test case for predicting lifestyles and emergence of pathogens.</title>
        <authorList>
            <person name="Haridas S."/>
            <person name="Albert R."/>
            <person name="Binder M."/>
            <person name="Bloem J."/>
            <person name="Labutti K."/>
            <person name="Salamov A."/>
            <person name="Andreopoulos B."/>
            <person name="Baker S."/>
            <person name="Barry K."/>
            <person name="Bills G."/>
            <person name="Bluhm B."/>
            <person name="Cannon C."/>
            <person name="Castanera R."/>
            <person name="Culley D."/>
            <person name="Daum C."/>
            <person name="Ezra D."/>
            <person name="Gonzalez J."/>
            <person name="Henrissat B."/>
            <person name="Kuo A."/>
            <person name="Liang C."/>
            <person name="Lipzen A."/>
            <person name="Lutzoni F."/>
            <person name="Magnuson J."/>
            <person name="Mondo S."/>
            <person name="Nolan M."/>
            <person name="Ohm R."/>
            <person name="Pangilinan J."/>
            <person name="Park H.-J."/>
            <person name="Ramirez L."/>
            <person name="Alfaro M."/>
            <person name="Sun H."/>
            <person name="Tritt A."/>
            <person name="Yoshinaga Y."/>
            <person name="Zwiers L.-H."/>
            <person name="Turgeon B."/>
            <person name="Goodwin S."/>
            <person name="Spatafora J."/>
            <person name="Crous P."/>
            <person name="Grigoriev I."/>
        </authorList>
    </citation>
    <scope>NUCLEOTIDE SEQUENCE</scope>
    <source>
        <strain evidence="1">CBS 122368</strain>
    </source>
</reference>
<dbReference type="RefSeq" id="XP_033688287.1">
    <property type="nucleotide sequence ID" value="XM_033820740.1"/>
</dbReference>
<protein>
    <submittedName>
        <fullName evidence="1">Uncharacterized protein</fullName>
    </submittedName>
</protein>
<proteinExistence type="predicted"/>
<dbReference type="EMBL" id="ML987191">
    <property type="protein sequence ID" value="KAF2253283.1"/>
    <property type="molecule type" value="Genomic_DNA"/>
</dbReference>
<evidence type="ECO:0000313" key="1">
    <source>
        <dbReference type="EMBL" id="KAF2253283.1"/>
    </source>
</evidence>